<dbReference type="Proteomes" id="UP000095210">
    <property type="component" value="Chromosome"/>
</dbReference>
<dbReference type="EMBL" id="CP014859">
    <property type="protein sequence ID" value="AOS63627.1"/>
    <property type="molecule type" value="Genomic_DNA"/>
</dbReference>
<keyword evidence="2" id="KW-0687">Ribonucleoprotein</keyword>
<proteinExistence type="predicted"/>
<dbReference type="InterPro" id="IPR000182">
    <property type="entry name" value="GNAT_dom"/>
</dbReference>
<dbReference type="Pfam" id="PF13302">
    <property type="entry name" value="Acetyltransf_3"/>
    <property type="match status" value="1"/>
</dbReference>
<protein>
    <submittedName>
        <fullName evidence="2">Acetyltransferase, ribosomal protein N-acetylase</fullName>
    </submittedName>
</protein>
<dbReference type="GO" id="GO:0005840">
    <property type="term" value="C:ribosome"/>
    <property type="evidence" value="ECO:0007669"/>
    <property type="project" value="UniProtKB-KW"/>
</dbReference>
<keyword evidence="2" id="KW-0689">Ribosomal protein</keyword>
<dbReference type="PROSITE" id="PS51186">
    <property type="entry name" value="GNAT"/>
    <property type="match status" value="1"/>
</dbReference>
<accession>A0AAC9HQ93</accession>
<sequence>MTERRPIAEVLATERLTLHRPVEADIAAILRIHRDPRTCVHNPSDGLRTIEQATRLFHRWNDQWSRFGIGYLTAREHGCATVLGFCGVKAMLLKDRPILNLFYRLDPAAWGHGYASEAARSVVGWAGRRLPGPPIVARVRPRNTASQRVATKAGLTRAPDLDGPGSDGIDWIYVSEWPE</sequence>
<dbReference type="InterPro" id="IPR051531">
    <property type="entry name" value="N-acetyltransferase"/>
</dbReference>
<dbReference type="PANTHER" id="PTHR43792">
    <property type="entry name" value="GNAT FAMILY, PUTATIVE (AFU_ORTHOLOGUE AFUA_3G00765)-RELATED-RELATED"/>
    <property type="match status" value="1"/>
</dbReference>
<organism evidence="2 3">
    <name type="scientific">Actinoalloteichus hymeniacidonis</name>
    <dbReference type="NCBI Taxonomy" id="340345"/>
    <lineage>
        <taxon>Bacteria</taxon>
        <taxon>Bacillati</taxon>
        <taxon>Actinomycetota</taxon>
        <taxon>Actinomycetes</taxon>
        <taxon>Pseudonocardiales</taxon>
        <taxon>Pseudonocardiaceae</taxon>
        <taxon>Actinoalloteichus</taxon>
    </lineage>
</organism>
<name>A0AAC9HQ93_9PSEU</name>
<feature type="domain" description="N-acetyltransferase" evidence="1">
    <location>
        <begin position="16"/>
        <end position="178"/>
    </location>
</feature>
<keyword evidence="3" id="KW-1185">Reference proteome</keyword>
<evidence type="ECO:0000313" key="3">
    <source>
        <dbReference type="Proteomes" id="UP000095210"/>
    </source>
</evidence>
<dbReference type="GO" id="GO:0016747">
    <property type="term" value="F:acyltransferase activity, transferring groups other than amino-acyl groups"/>
    <property type="evidence" value="ECO:0007669"/>
    <property type="project" value="InterPro"/>
</dbReference>
<dbReference type="KEGG" id="ahm:TL08_14065"/>
<dbReference type="PANTHER" id="PTHR43792:SF1">
    <property type="entry name" value="N-ACETYLTRANSFERASE DOMAIN-CONTAINING PROTEIN"/>
    <property type="match status" value="1"/>
</dbReference>
<reference evidence="3" key="1">
    <citation type="submission" date="2016-03" db="EMBL/GenBank/DDBJ databases">
        <title>Complete genome sequence of the type strain Actinoalloteichus hymeniacidonis DSM 45092.</title>
        <authorList>
            <person name="Schaffert L."/>
            <person name="Albersmeier A."/>
            <person name="Winkler A."/>
            <person name="Kalinowski J."/>
            <person name="Zotchev S."/>
            <person name="Ruckert C."/>
        </authorList>
    </citation>
    <scope>NUCLEOTIDE SEQUENCE [LARGE SCALE GENOMIC DNA]</scope>
    <source>
        <strain evidence="3">HPA177(T) (DSM 45092(T))</strain>
    </source>
</reference>
<dbReference type="AlphaFoldDB" id="A0AAC9HQ93"/>
<dbReference type="InterPro" id="IPR016181">
    <property type="entry name" value="Acyl_CoA_acyltransferase"/>
</dbReference>
<evidence type="ECO:0000259" key="1">
    <source>
        <dbReference type="PROSITE" id="PS51186"/>
    </source>
</evidence>
<dbReference type="RefSeq" id="WP_069849456.1">
    <property type="nucleotide sequence ID" value="NZ_CP014859.1"/>
</dbReference>
<dbReference type="SUPFAM" id="SSF55729">
    <property type="entry name" value="Acyl-CoA N-acyltransferases (Nat)"/>
    <property type="match status" value="1"/>
</dbReference>
<gene>
    <name evidence="2" type="ORF">TL08_14065</name>
</gene>
<evidence type="ECO:0000313" key="2">
    <source>
        <dbReference type="EMBL" id="AOS63627.1"/>
    </source>
</evidence>
<dbReference type="Gene3D" id="3.40.630.30">
    <property type="match status" value="1"/>
</dbReference>